<sequence>MAKTASIFARVEPEIKDQAEAVLNKLGIPMSNAVNIFLRQVVLHNGLPFEVKMTNNKPLGYGDLTTEEFNTEIEKGFNDLRAGRVVPADKVAERITKEYGHEL</sequence>
<proteinExistence type="inferred from homology"/>
<evidence type="ECO:0000256" key="1">
    <source>
        <dbReference type="ARBA" id="ARBA00010562"/>
    </source>
</evidence>
<gene>
    <name evidence="3" type="ORF">AAIG11_15030</name>
</gene>
<reference evidence="3 4" key="1">
    <citation type="submission" date="2024-04" db="EMBL/GenBank/DDBJ databases">
        <title>Genome sequencing and metabolic network reconstruction of aminoacids and betaine degradation by Anoxynatronum sibiricum.</title>
        <authorList>
            <person name="Detkova E.N."/>
            <person name="Boltjanskaja Y.V."/>
            <person name="Mardanov A.V."/>
            <person name="Kevbrin V."/>
        </authorList>
    </citation>
    <scope>NUCLEOTIDE SEQUENCE [LARGE SCALE GENOMIC DNA]</scope>
    <source>
        <strain evidence="3 4">Z-7981</strain>
    </source>
</reference>
<dbReference type="Gene3D" id="1.10.1220.10">
    <property type="entry name" value="Met repressor-like"/>
    <property type="match status" value="1"/>
</dbReference>
<dbReference type="Pfam" id="PF04221">
    <property type="entry name" value="RelB"/>
    <property type="match status" value="1"/>
</dbReference>
<organism evidence="3 4">
    <name type="scientific">Anoxynatronum sibiricum</name>
    <dbReference type="NCBI Taxonomy" id="210623"/>
    <lineage>
        <taxon>Bacteria</taxon>
        <taxon>Bacillati</taxon>
        <taxon>Bacillota</taxon>
        <taxon>Clostridia</taxon>
        <taxon>Eubacteriales</taxon>
        <taxon>Clostridiaceae</taxon>
        <taxon>Anoxynatronum</taxon>
    </lineage>
</organism>
<keyword evidence="4" id="KW-1185">Reference proteome</keyword>
<comment type="similarity">
    <text evidence="1">Belongs to the RelB/DinJ antitoxin family.</text>
</comment>
<protein>
    <submittedName>
        <fullName evidence="3">Type II toxin-antitoxin system RelB/DinJ family antitoxin</fullName>
    </submittedName>
</protein>
<keyword evidence="2" id="KW-1277">Toxin-antitoxin system</keyword>
<dbReference type="InterPro" id="IPR013321">
    <property type="entry name" value="Arc_rbn_hlx_hlx"/>
</dbReference>
<name>A0ABU9VXB6_9CLOT</name>
<evidence type="ECO:0000313" key="3">
    <source>
        <dbReference type="EMBL" id="MEN1761799.1"/>
    </source>
</evidence>
<dbReference type="Proteomes" id="UP001407405">
    <property type="component" value="Unassembled WGS sequence"/>
</dbReference>
<dbReference type="RefSeq" id="WP_343187084.1">
    <property type="nucleotide sequence ID" value="NZ_JBCITM010000021.1"/>
</dbReference>
<accession>A0ABU9VXB6</accession>
<dbReference type="PANTHER" id="PTHR38781">
    <property type="entry name" value="ANTITOXIN DINJ-RELATED"/>
    <property type="match status" value="1"/>
</dbReference>
<dbReference type="InterPro" id="IPR007337">
    <property type="entry name" value="RelB/DinJ"/>
</dbReference>
<comment type="caution">
    <text evidence="3">The sequence shown here is derived from an EMBL/GenBank/DDBJ whole genome shotgun (WGS) entry which is preliminary data.</text>
</comment>
<evidence type="ECO:0000313" key="4">
    <source>
        <dbReference type="Proteomes" id="UP001407405"/>
    </source>
</evidence>
<dbReference type="NCBIfam" id="TIGR02384">
    <property type="entry name" value="RelB_DinJ"/>
    <property type="match status" value="1"/>
</dbReference>
<evidence type="ECO:0000256" key="2">
    <source>
        <dbReference type="ARBA" id="ARBA00022649"/>
    </source>
</evidence>
<dbReference type="EMBL" id="JBCITM010000021">
    <property type="protein sequence ID" value="MEN1761799.1"/>
    <property type="molecule type" value="Genomic_DNA"/>
</dbReference>
<dbReference type="PANTHER" id="PTHR38781:SF1">
    <property type="entry name" value="ANTITOXIN DINJ-RELATED"/>
    <property type="match status" value="1"/>
</dbReference>